<dbReference type="EMBL" id="CP042189">
    <property type="protein sequence ID" value="QDS71049.1"/>
    <property type="molecule type" value="Genomic_DNA"/>
</dbReference>
<evidence type="ECO:0000256" key="7">
    <source>
        <dbReference type="ARBA" id="ARBA00022786"/>
    </source>
</evidence>
<dbReference type="PANTHER" id="PTHR45768">
    <property type="entry name" value="E3 UBIQUITIN-PROTEIN LIGASE RNF13-LIKE"/>
    <property type="match status" value="1"/>
</dbReference>
<dbReference type="InterPro" id="IPR013083">
    <property type="entry name" value="Znf_RING/FYVE/PHD"/>
</dbReference>
<dbReference type="OrthoDB" id="21204at2759"/>
<dbReference type="SUPFAM" id="SSF57850">
    <property type="entry name" value="RING/U-box"/>
    <property type="match status" value="1"/>
</dbReference>
<keyword evidence="10 12" id="KW-0472">Membrane</keyword>
<keyword evidence="7" id="KW-0833">Ubl conjugation pathway</keyword>
<comment type="pathway">
    <text evidence="2">Protein modification; protein ubiquitination.</text>
</comment>
<dbReference type="Gene3D" id="3.30.40.10">
    <property type="entry name" value="Zinc/RING finger domain, C3HC4 (zinc finger)"/>
    <property type="match status" value="1"/>
</dbReference>
<evidence type="ECO:0000256" key="6">
    <source>
        <dbReference type="ARBA" id="ARBA00022771"/>
    </source>
</evidence>
<dbReference type="GO" id="GO:0016740">
    <property type="term" value="F:transferase activity"/>
    <property type="evidence" value="ECO:0007669"/>
    <property type="project" value="UniProtKB-KW"/>
</dbReference>
<evidence type="ECO:0000256" key="5">
    <source>
        <dbReference type="ARBA" id="ARBA00022723"/>
    </source>
</evidence>
<accession>A0A517L5Y7</accession>
<dbReference type="PROSITE" id="PS50089">
    <property type="entry name" value="ZF_RING_2"/>
    <property type="match status" value="1"/>
</dbReference>
<keyword evidence="5" id="KW-0479">Metal-binding</keyword>
<dbReference type="PANTHER" id="PTHR45768:SF18">
    <property type="entry name" value="RING-H2 FINGER PROTEIN ATL47-RELATED"/>
    <property type="match status" value="1"/>
</dbReference>
<dbReference type="GO" id="GO:0008270">
    <property type="term" value="F:zinc ion binding"/>
    <property type="evidence" value="ECO:0007669"/>
    <property type="project" value="UniProtKB-KW"/>
</dbReference>
<organism evidence="14 15">
    <name type="scientific">Venturia effusa</name>
    <dbReference type="NCBI Taxonomy" id="50376"/>
    <lineage>
        <taxon>Eukaryota</taxon>
        <taxon>Fungi</taxon>
        <taxon>Dikarya</taxon>
        <taxon>Ascomycota</taxon>
        <taxon>Pezizomycotina</taxon>
        <taxon>Dothideomycetes</taxon>
        <taxon>Pleosporomycetidae</taxon>
        <taxon>Venturiales</taxon>
        <taxon>Venturiaceae</taxon>
        <taxon>Venturia</taxon>
    </lineage>
</organism>
<evidence type="ECO:0000256" key="12">
    <source>
        <dbReference type="SAM" id="Phobius"/>
    </source>
</evidence>
<protein>
    <recommendedName>
        <fullName evidence="13">RING-type domain-containing protein</fullName>
    </recommendedName>
</protein>
<dbReference type="GO" id="GO:0016020">
    <property type="term" value="C:membrane"/>
    <property type="evidence" value="ECO:0007669"/>
    <property type="project" value="UniProtKB-SubCell"/>
</dbReference>
<comment type="subcellular location">
    <subcellularLocation>
        <location evidence="1">Membrane</location>
        <topology evidence="1">Single-pass membrane protein</topology>
    </subcellularLocation>
</comment>
<evidence type="ECO:0000256" key="10">
    <source>
        <dbReference type="ARBA" id="ARBA00023136"/>
    </source>
</evidence>
<reference evidence="14 15" key="1">
    <citation type="submission" date="2019-07" db="EMBL/GenBank/DDBJ databases">
        <title>Finished genome of Venturia effusa.</title>
        <authorList>
            <person name="Young C.A."/>
            <person name="Cox M.P."/>
            <person name="Ganley A.R.D."/>
            <person name="David W.J."/>
        </authorList>
    </citation>
    <scope>NUCLEOTIDE SEQUENCE [LARGE SCALE GENOMIC DNA]</scope>
    <source>
        <strain evidence="15">albino</strain>
    </source>
</reference>
<evidence type="ECO:0000256" key="11">
    <source>
        <dbReference type="PROSITE-ProRule" id="PRU00175"/>
    </source>
</evidence>
<evidence type="ECO:0000259" key="13">
    <source>
        <dbReference type="PROSITE" id="PS50089"/>
    </source>
</evidence>
<keyword evidence="15" id="KW-1185">Reference proteome</keyword>
<keyword evidence="9 12" id="KW-1133">Transmembrane helix</keyword>
<dbReference type="Pfam" id="PF13639">
    <property type="entry name" value="zf-RING_2"/>
    <property type="match status" value="1"/>
</dbReference>
<dbReference type="AlphaFoldDB" id="A0A517L5Y7"/>
<name>A0A517L5Y7_9PEZI</name>
<keyword evidence="8" id="KW-0862">Zinc</keyword>
<evidence type="ECO:0000256" key="8">
    <source>
        <dbReference type="ARBA" id="ARBA00022833"/>
    </source>
</evidence>
<keyword evidence="6 11" id="KW-0863">Zinc-finger</keyword>
<keyword evidence="4 12" id="KW-0812">Transmembrane</keyword>
<dbReference type="Proteomes" id="UP000316270">
    <property type="component" value="Chromosome 5"/>
</dbReference>
<gene>
    <name evidence="14" type="ORF">FKW77_008516</name>
</gene>
<evidence type="ECO:0000313" key="15">
    <source>
        <dbReference type="Proteomes" id="UP000316270"/>
    </source>
</evidence>
<feature type="domain" description="RING-type" evidence="13">
    <location>
        <begin position="339"/>
        <end position="382"/>
    </location>
</feature>
<sequence length="521" mass="57775">MTAVGLQVITLDFPDPDSTPLYQNTFKQVNATLSYTFEEKNKIRTLSATSSTAGNDIDGLLYVPIIDNPNCNISTTLVPRNVTKAGDLPGQSSISLIAIAPWISAECTLAYLAAVQRDAIRSFLFFVPNGGTAQPPVPNDPQWTLNDGGRWKRTNKFPVYAIPGATGAAIMQQLSQYSGNVTTAPNGHELANEYAPSDYIRLAAEVNLVGAANLPSLWVFLLIVLAILIFIIGSTSFTMHWLQRRRRERLRRRVAVGEVDLEALGIKRLTVPQEVLDKLPTYVYTSGRDEKQVEVGILETTGPSTYPPPRPHSSDTYTDTATTITTQTHKGQLYAQPTCAICLDDYTPCKTIVRELPCRHIFHPECIDSFLRENSSLCPLCKKTTLPKGYCPALITNAMVRRERMVRRIRERLPAEDAESSFEPMERRVMSVPRVRDALRSATAGGRRVFSAPTQSSSAYTSAGSGLGVEMRATPEDRTEWARQRALAMLGPRRVTIDPEVEATRRPRWRKVVGRIWPGLA</sequence>
<evidence type="ECO:0000256" key="4">
    <source>
        <dbReference type="ARBA" id="ARBA00022692"/>
    </source>
</evidence>
<evidence type="ECO:0000256" key="9">
    <source>
        <dbReference type="ARBA" id="ARBA00022989"/>
    </source>
</evidence>
<dbReference type="CDD" id="cd16454">
    <property type="entry name" value="RING-H2_PA-TM-RING"/>
    <property type="match status" value="1"/>
</dbReference>
<dbReference type="STRING" id="50376.A0A517L5Y7"/>
<feature type="transmembrane region" description="Helical" evidence="12">
    <location>
        <begin position="217"/>
        <end position="242"/>
    </location>
</feature>
<evidence type="ECO:0000256" key="1">
    <source>
        <dbReference type="ARBA" id="ARBA00004167"/>
    </source>
</evidence>
<dbReference type="SMART" id="SM00184">
    <property type="entry name" value="RING"/>
    <property type="match status" value="1"/>
</dbReference>
<evidence type="ECO:0000256" key="3">
    <source>
        <dbReference type="ARBA" id="ARBA00022679"/>
    </source>
</evidence>
<dbReference type="InterPro" id="IPR001841">
    <property type="entry name" value="Znf_RING"/>
</dbReference>
<keyword evidence="3" id="KW-0808">Transferase</keyword>
<proteinExistence type="predicted"/>
<evidence type="ECO:0000256" key="2">
    <source>
        <dbReference type="ARBA" id="ARBA00004906"/>
    </source>
</evidence>
<evidence type="ECO:0000313" key="14">
    <source>
        <dbReference type="EMBL" id="QDS71049.1"/>
    </source>
</evidence>